<protein>
    <submittedName>
        <fullName evidence="5">Uncharacterized protein</fullName>
    </submittedName>
</protein>
<feature type="domain" description="Non-haem dioxygenase N-terminal" evidence="4">
    <location>
        <begin position="1"/>
        <end position="68"/>
    </location>
</feature>
<evidence type="ECO:0000313" key="5">
    <source>
        <dbReference type="EMBL" id="KAK8507097.1"/>
    </source>
</evidence>
<gene>
    <name evidence="5" type="ORF">V6N12_008444</name>
</gene>
<accession>A0ABR2BKP6</accession>
<dbReference type="EMBL" id="JBBPBM010000109">
    <property type="protein sequence ID" value="KAK8507097.1"/>
    <property type="molecule type" value="Genomic_DNA"/>
</dbReference>
<dbReference type="Gene3D" id="2.60.120.330">
    <property type="entry name" value="B-lactam Antibiotic, Isopenicillin N Synthase, Chain"/>
    <property type="match status" value="2"/>
</dbReference>
<evidence type="ECO:0000256" key="2">
    <source>
        <dbReference type="ARBA" id="ARBA00023004"/>
    </source>
</evidence>
<keyword evidence="1" id="KW-0479">Metal-binding</keyword>
<keyword evidence="6" id="KW-1185">Reference proteome</keyword>
<dbReference type="Pfam" id="PF14226">
    <property type="entry name" value="DIOX_N"/>
    <property type="match status" value="1"/>
</dbReference>
<dbReference type="PANTHER" id="PTHR47991">
    <property type="entry name" value="OXOGLUTARATE/IRON-DEPENDENT DIOXYGENASE"/>
    <property type="match status" value="1"/>
</dbReference>
<dbReference type="InterPro" id="IPR026992">
    <property type="entry name" value="DIOX_N"/>
</dbReference>
<comment type="caution">
    <text evidence="5">The sequence shown here is derived from an EMBL/GenBank/DDBJ whole genome shotgun (WGS) entry which is preliminary data.</text>
</comment>
<dbReference type="SUPFAM" id="SSF51197">
    <property type="entry name" value="Clavaminate synthase-like"/>
    <property type="match status" value="1"/>
</dbReference>
<reference evidence="5 6" key="1">
    <citation type="journal article" date="2024" name="G3 (Bethesda)">
        <title>Genome assembly of Hibiscus sabdariffa L. provides insights into metabolisms of medicinal natural products.</title>
        <authorList>
            <person name="Kim T."/>
        </authorList>
    </citation>
    <scope>NUCLEOTIDE SEQUENCE [LARGE SCALE GENOMIC DNA]</scope>
    <source>
        <strain evidence="5">TK-2024</strain>
        <tissue evidence="5">Old leaves</tissue>
    </source>
</reference>
<organism evidence="5 6">
    <name type="scientific">Hibiscus sabdariffa</name>
    <name type="common">roselle</name>
    <dbReference type="NCBI Taxonomy" id="183260"/>
    <lineage>
        <taxon>Eukaryota</taxon>
        <taxon>Viridiplantae</taxon>
        <taxon>Streptophyta</taxon>
        <taxon>Embryophyta</taxon>
        <taxon>Tracheophyta</taxon>
        <taxon>Spermatophyta</taxon>
        <taxon>Magnoliopsida</taxon>
        <taxon>eudicotyledons</taxon>
        <taxon>Gunneridae</taxon>
        <taxon>Pentapetalae</taxon>
        <taxon>rosids</taxon>
        <taxon>malvids</taxon>
        <taxon>Malvales</taxon>
        <taxon>Malvaceae</taxon>
        <taxon>Malvoideae</taxon>
        <taxon>Hibiscus</taxon>
    </lineage>
</organism>
<evidence type="ECO:0000259" key="3">
    <source>
        <dbReference type="Pfam" id="PF03171"/>
    </source>
</evidence>
<dbReference type="Proteomes" id="UP001472677">
    <property type="component" value="Unassembled WGS sequence"/>
</dbReference>
<feature type="domain" description="Isopenicillin N synthase-like Fe(2+) 2OG dioxygenase" evidence="3">
    <location>
        <begin position="92"/>
        <end position="150"/>
    </location>
</feature>
<dbReference type="InterPro" id="IPR050295">
    <property type="entry name" value="Plant_2OG-oxidoreductases"/>
</dbReference>
<sequence length="210" mass="23787">MGIFQVVNHGFVPSVVENIENVAKDFFMLPLEEKQKYPMAPGTVQGYDPTFVFSENQKLHWCNMFALVSLGLKGDVFEEMFGVAVQAGKGSSVGLQILKDRKWVPVQPIPIPNALVINIGDTIEALRNGRYKSVEHRAVTQKEQDHLSIVASYAPSYELELGPMAELVDEKSPCRYRRYNHGDYSKHYVNNKLQNKRTLEFAKIEPKTSI</sequence>
<evidence type="ECO:0000313" key="6">
    <source>
        <dbReference type="Proteomes" id="UP001472677"/>
    </source>
</evidence>
<keyword evidence="2" id="KW-0408">Iron</keyword>
<proteinExistence type="predicted"/>
<evidence type="ECO:0000259" key="4">
    <source>
        <dbReference type="Pfam" id="PF14226"/>
    </source>
</evidence>
<evidence type="ECO:0000256" key="1">
    <source>
        <dbReference type="ARBA" id="ARBA00022723"/>
    </source>
</evidence>
<dbReference type="InterPro" id="IPR044861">
    <property type="entry name" value="IPNS-like_FE2OG_OXY"/>
</dbReference>
<dbReference type="InterPro" id="IPR027443">
    <property type="entry name" value="IPNS-like_sf"/>
</dbReference>
<dbReference type="Pfam" id="PF03171">
    <property type="entry name" value="2OG-FeII_Oxy"/>
    <property type="match status" value="1"/>
</dbReference>
<name>A0ABR2BKP6_9ROSI</name>